<feature type="transmembrane region" description="Helical" evidence="11">
    <location>
        <begin position="51"/>
        <end position="69"/>
    </location>
</feature>
<organism evidence="12 13">
    <name type="scientific">Alligator mississippiensis</name>
    <name type="common">American alligator</name>
    <dbReference type="NCBI Taxonomy" id="8496"/>
    <lineage>
        <taxon>Eukaryota</taxon>
        <taxon>Metazoa</taxon>
        <taxon>Chordata</taxon>
        <taxon>Craniata</taxon>
        <taxon>Vertebrata</taxon>
        <taxon>Euteleostomi</taxon>
        <taxon>Archelosauria</taxon>
        <taxon>Archosauria</taxon>
        <taxon>Crocodylia</taxon>
        <taxon>Alligatoridae</taxon>
        <taxon>Alligatorinae</taxon>
        <taxon>Alligator</taxon>
    </lineage>
</organism>
<evidence type="ECO:0000256" key="9">
    <source>
        <dbReference type="ARBA" id="ARBA00023180"/>
    </source>
</evidence>
<dbReference type="GO" id="GO:0016255">
    <property type="term" value="P:attachment of GPI anchor to protein"/>
    <property type="evidence" value="ECO:0007669"/>
    <property type="project" value="InterPro"/>
</dbReference>
<comment type="caution">
    <text evidence="12">The sequence shown here is derived from an EMBL/GenBank/DDBJ whole genome shotgun (WGS) entry which is preliminary data.</text>
</comment>
<comment type="pathway">
    <text evidence="2">Glycolipid biosynthesis; glycosylphosphatidylinositol-anchor biosynthesis.</text>
</comment>
<feature type="region of interest" description="Disordered" evidence="10">
    <location>
        <begin position="79"/>
        <end position="101"/>
    </location>
</feature>
<gene>
    <name evidence="12" type="ORF">Y1Q_0006766</name>
</gene>
<evidence type="ECO:0000256" key="10">
    <source>
        <dbReference type="SAM" id="MobiDB-lite"/>
    </source>
</evidence>
<dbReference type="EMBL" id="AKHW03002943">
    <property type="protein sequence ID" value="KYO36749.1"/>
    <property type="molecule type" value="Genomic_DNA"/>
</dbReference>
<evidence type="ECO:0000256" key="11">
    <source>
        <dbReference type="SAM" id="Phobius"/>
    </source>
</evidence>
<evidence type="ECO:0000256" key="8">
    <source>
        <dbReference type="ARBA" id="ARBA00023136"/>
    </source>
</evidence>
<comment type="subcellular location">
    <subcellularLocation>
        <location evidence="1">Endoplasmic reticulum membrane</location>
        <topology evidence="1">Multi-pass membrane protein</topology>
    </subcellularLocation>
</comment>
<sequence length="101" mass="11286">MAADETEKARGKRAALCFAAIAVLLGLPLWWKTTETYRASLPDAHIARLDVLAFQLTVPIAVVFAKGSLPAAQQRRLPFADTREEETPLNRKPWVSSDRPW</sequence>
<feature type="transmembrane region" description="Helical" evidence="11">
    <location>
        <begin position="14"/>
        <end position="31"/>
    </location>
</feature>
<evidence type="ECO:0000313" key="13">
    <source>
        <dbReference type="Proteomes" id="UP000050525"/>
    </source>
</evidence>
<accession>A0A151NJ89</accession>
<keyword evidence="7 11" id="KW-1133">Transmembrane helix</keyword>
<keyword evidence="9" id="KW-0325">Glycoprotein</keyword>
<evidence type="ECO:0000313" key="12">
    <source>
        <dbReference type="EMBL" id="KYO36749.1"/>
    </source>
</evidence>
<reference evidence="12 13" key="1">
    <citation type="journal article" date="2012" name="Genome Biol.">
        <title>Sequencing three crocodilian genomes to illuminate the evolution of archosaurs and amniotes.</title>
        <authorList>
            <person name="St John J.A."/>
            <person name="Braun E.L."/>
            <person name="Isberg S.R."/>
            <person name="Miles L.G."/>
            <person name="Chong A.Y."/>
            <person name="Gongora J."/>
            <person name="Dalzell P."/>
            <person name="Moran C."/>
            <person name="Bed'hom B."/>
            <person name="Abzhanov A."/>
            <person name="Burgess S.C."/>
            <person name="Cooksey A.M."/>
            <person name="Castoe T.A."/>
            <person name="Crawford N.G."/>
            <person name="Densmore L.D."/>
            <person name="Drew J.C."/>
            <person name="Edwards S.V."/>
            <person name="Faircloth B.C."/>
            <person name="Fujita M.K."/>
            <person name="Greenwold M.J."/>
            <person name="Hoffmann F.G."/>
            <person name="Howard J.M."/>
            <person name="Iguchi T."/>
            <person name="Janes D.E."/>
            <person name="Khan S.Y."/>
            <person name="Kohno S."/>
            <person name="de Koning A.J."/>
            <person name="Lance S.L."/>
            <person name="McCarthy F.M."/>
            <person name="McCormack J.E."/>
            <person name="Merchant M.E."/>
            <person name="Peterson D.G."/>
            <person name="Pollock D.D."/>
            <person name="Pourmand N."/>
            <person name="Raney B.J."/>
            <person name="Roessler K.A."/>
            <person name="Sanford J.R."/>
            <person name="Sawyer R.H."/>
            <person name="Schmidt C.J."/>
            <person name="Triplett E.W."/>
            <person name="Tuberville T.D."/>
            <person name="Venegas-Anaya M."/>
            <person name="Howard J.T."/>
            <person name="Jarvis E.D."/>
            <person name="Guillette L.J.Jr."/>
            <person name="Glenn T.C."/>
            <person name="Green R.E."/>
            <person name="Ray D.A."/>
        </authorList>
    </citation>
    <scope>NUCLEOTIDE SEQUENCE [LARGE SCALE GENOMIC DNA]</scope>
    <source>
        <strain evidence="12">KSC_2009_1</strain>
    </source>
</reference>
<dbReference type="Pfam" id="PF10510">
    <property type="entry name" value="PIG-S"/>
    <property type="match status" value="1"/>
</dbReference>
<dbReference type="STRING" id="8496.A0A151NJ89"/>
<evidence type="ECO:0000256" key="1">
    <source>
        <dbReference type="ARBA" id="ARBA00004477"/>
    </source>
</evidence>
<keyword evidence="4" id="KW-0337">GPI-anchor biosynthesis</keyword>
<dbReference type="UniPathway" id="UPA00196"/>
<dbReference type="PANTHER" id="PTHR21072:SF13">
    <property type="entry name" value="GPI TRANSAMIDASE COMPONENT PIG-S"/>
    <property type="match status" value="1"/>
</dbReference>
<keyword evidence="8 11" id="KW-0472">Membrane</keyword>
<keyword evidence="13" id="KW-1185">Reference proteome</keyword>
<dbReference type="AlphaFoldDB" id="A0A151NJ89"/>
<evidence type="ECO:0000256" key="3">
    <source>
        <dbReference type="ARBA" id="ARBA00005316"/>
    </source>
</evidence>
<evidence type="ECO:0000256" key="2">
    <source>
        <dbReference type="ARBA" id="ARBA00004687"/>
    </source>
</evidence>
<dbReference type="PANTHER" id="PTHR21072">
    <property type="entry name" value="GPI TRANSAMIDASE COMPONENT PIG-S"/>
    <property type="match status" value="1"/>
</dbReference>
<evidence type="ECO:0000256" key="4">
    <source>
        <dbReference type="ARBA" id="ARBA00022502"/>
    </source>
</evidence>
<keyword evidence="6" id="KW-0256">Endoplasmic reticulum</keyword>
<proteinExistence type="inferred from homology"/>
<dbReference type="InterPro" id="IPR019540">
    <property type="entry name" value="PtdIno-glycan_biosynth_class_S"/>
</dbReference>
<evidence type="ECO:0000256" key="5">
    <source>
        <dbReference type="ARBA" id="ARBA00022692"/>
    </source>
</evidence>
<dbReference type="GO" id="GO:0042765">
    <property type="term" value="C:GPI-anchor transamidase complex"/>
    <property type="evidence" value="ECO:0007669"/>
    <property type="project" value="InterPro"/>
</dbReference>
<comment type="similarity">
    <text evidence="3">Belongs to the PIGS family.</text>
</comment>
<dbReference type="GO" id="GO:0006506">
    <property type="term" value="P:GPI anchor biosynthetic process"/>
    <property type="evidence" value="ECO:0007669"/>
    <property type="project" value="UniProtKB-UniPathway"/>
</dbReference>
<name>A0A151NJ89_ALLMI</name>
<keyword evidence="5 11" id="KW-0812">Transmembrane</keyword>
<protein>
    <submittedName>
        <fullName evidence="12">GPI transamidase component PIG-S-like</fullName>
    </submittedName>
</protein>
<evidence type="ECO:0000256" key="6">
    <source>
        <dbReference type="ARBA" id="ARBA00022824"/>
    </source>
</evidence>
<dbReference type="Proteomes" id="UP000050525">
    <property type="component" value="Unassembled WGS sequence"/>
</dbReference>
<evidence type="ECO:0000256" key="7">
    <source>
        <dbReference type="ARBA" id="ARBA00022989"/>
    </source>
</evidence>